<dbReference type="GO" id="GO:0016810">
    <property type="term" value="F:hydrolase activity, acting on carbon-nitrogen (but not peptide) bonds"/>
    <property type="evidence" value="ECO:0007669"/>
    <property type="project" value="InterPro"/>
</dbReference>
<keyword evidence="2" id="KW-0732">Signal</keyword>
<feature type="domain" description="NodB homology" evidence="4">
    <location>
        <begin position="69"/>
        <end position="276"/>
    </location>
</feature>
<dbReference type="GO" id="GO:0005975">
    <property type="term" value="P:carbohydrate metabolic process"/>
    <property type="evidence" value="ECO:0007669"/>
    <property type="project" value="InterPro"/>
</dbReference>
<dbReference type="Proteomes" id="UP000178127">
    <property type="component" value="Unassembled WGS sequence"/>
</dbReference>
<evidence type="ECO:0000259" key="4">
    <source>
        <dbReference type="PROSITE" id="PS51677"/>
    </source>
</evidence>
<dbReference type="Gene3D" id="3.20.20.370">
    <property type="entry name" value="Glycoside hydrolase/deacetylase"/>
    <property type="match status" value="1"/>
</dbReference>
<dbReference type="PANTHER" id="PTHR34216">
    <property type="match status" value="1"/>
</dbReference>
<dbReference type="PROSITE" id="PS51677">
    <property type="entry name" value="NODB"/>
    <property type="match status" value="1"/>
</dbReference>
<reference evidence="5 6" key="1">
    <citation type="journal article" date="2016" name="Nat. Commun.">
        <title>Thousands of microbial genomes shed light on interconnected biogeochemical processes in an aquifer system.</title>
        <authorList>
            <person name="Anantharaman K."/>
            <person name="Brown C.T."/>
            <person name="Hug L.A."/>
            <person name="Sharon I."/>
            <person name="Castelle C.J."/>
            <person name="Probst A.J."/>
            <person name="Thomas B.C."/>
            <person name="Singh A."/>
            <person name="Wilkins M.J."/>
            <person name="Karaoz U."/>
            <person name="Brodie E.L."/>
            <person name="Williams K.H."/>
            <person name="Hubbard S.S."/>
            <person name="Banfield J.F."/>
        </authorList>
    </citation>
    <scope>NUCLEOTIDE SEQUENCE [LARGE SCALE GENOMIC DNA]</scope>
</reference>
<dbReference type="GO" id="GO:0005576">
    <property type="term" value="C:extracellular region"/>
    <property type="evidence" value="ECO:0007669"/>
    <property type="project" value="UniProtKB-SubCell"/>
</dbReference>
<evidence type="ECO:0000313" key="6">
    <source>
        <dbReference type="Proteomes" id="UP000178127"/>
    </source>
</evidence>
<dbReference type="SUPFAM" id="SSF88713">
    <property type="entry name" value="Glycoside hydrolase/deacetylase"/>
    <property type="match status" value="1"/>
</dbReference>
<evidence type="ECO:0000256" key="2">
    <source>
        <dbReference type="ARBA" id="ARBA00022729"/>
    </source>
</evidence>
<dbReference type="AlphaFoldDB" id="A0A1F4VAZ7"/>
<sequence length="284" mass="32862">MKEQNKNSKSSFLFWLIIPLILVWLSLNYVVGLSKDKPKWVLSKTTGDDLFNVEPFNVKYEKVPPTTNGYVTIWLDDAWLSQHLVAAPLIRKYEYKAAIAVPPYAVEKQNYVNWAQLRTLQSDGWEINNHSYKHDCNMQNWSADKTSEDLEVATKYLWKNKLGADIFVSPCGVVSDTLLEEVKRKFIAFRSVEPGFNEIDNINPYDLKVQNITSSTTFDEVMGWIDQANNDNLWLILVFHKFDEDTGSMDADLYNISSDDFEAILYYLKQYEMKVVLPSQILSL</sequence>
<dbReference type="Pfam" id="PF01522">
    <property type="entry name" value="Polysacc_deac_1"/>
    <property type="match status" value="1"/>
</dbReference>
<evidence type="ECO:0000256" key="3">
    <source>
        <dbReference type="SAM" id="Phobius"/>
    </source>
</evidence>
<dbReference type="EMBL" id="MEVD01000003">
    <property type="protein sequence ID" value="OGC54375.1"/>
    <property type="molecule type" value="Genomic_DNA"/>
</dbReference>
<dbReference type="InterPro" id="IPR011330">
    <property type="entry name" value="Glyco_hydro/deAcase_b/a-brl"/>
</dbReference>
<evidence type="ECO:0000256" key="1">
    <source>
        <dbReference type="ARBA" id="ARBA00004613"/>
    </source>
</evidence>
<dbReference type="InterPro" id="IPR051398">
    <property type="entry name" value="Polysacch_Deacetylase"/>
</dbReference>
<keyword evidence="3" id="KW-0812">Transmembrane</keyword>
<comment type="subcellular location">
    <subcellularLocation>
        <location evidence="1">Secreted</location>
    </subcellularLocation>
</comment>
<organism evidence="5 6">
    <name type="scientific">candidate division WWE3 bacterium RIFCSPHIGHO2_02_FULL_38_14</name>
    <dbReference type="NCBI Taxonomy" id="1802620"/>
    <lineage>
        <taxon>Bacteria</taxon>
        <taxon>Katanobacteria</taxon>
    </lineage>
</organism>
<dbReference type="PANTHER" id="PTHR34216:SF3">
    <property type="entry name" value="POLY-BETA-1,6-N-ACETYL-D-GLUCOSAMINE N-DEACETYLASE"/>
    <property type="match status" value="1"/>
</dbReference>
<dbReference type="InterPro" id="IPR002509">
    <property type="entry name" value="NODB_dom"/>
</dbReference>
<protein>
    <recommendedName>
        <fullName evidence="4">NodB homology domain-containing protein</fullName>
    </recommendedName>
</protein>
<keyword evidence="3" id="KW-1133">Transmembrane helix</keyword>
<keyword evidence="3" id="KW-0472">Membrane</keyword>
<feature type="transmembrane region" description="Helical" evidence="3">
    <location>
        <begin position="12"/>
        <end position="31"/>
    </location>
</feature>
<gene>
    <name evidence="5" type="ORF">A3D91_00565</name>
</gene>
<dbReference type="STRING" id="1802620.A3D91_00565"/>
<comment type="caution">
    <text evidence="5">The sequence shown here is derived from an EMBL/GenBank/DDBJ whole genome shotgun (WGS) entry which is preliminary data.</text>
</comment>
<dbReference type="CDD" id="cd10970">
    <property type="entry name" value="CE4_DAC_u1_6s"/>
    <property type="match status" value="1"/>
</dbReference>
<evidence type="ECO:0000313" key="5">
    <source>
        <dbReference type="EMBL" id="OGC54375.1"/>
    </source>
</evidence>
<accession>A0A1F4VAZ7</accession>
<proteinExistence type="predicted"/>
<name>A0A1F4VAZ7_UNCKA</name>